<evidence type="ECO:0000313" key="1">
    <source>
        <dbReference type="EMBL" id="ATF92393.1"/>
    </source>
</evidence>
<evidence type="ECO:0000313" key="4">
    <source>
        <dbReference type="Proteomes" id="UP000251197"/>
    </source>
</evidence>
<gene>
    <name evidence="1" type="ORF">CO704_09990</name>
    <name evidence="2" type="ORF">NCTC12120_05747</name>
</gene>
<sequence>MAQNNPYAQHIKTGRAQLRRLATMERHLLDMSADWGDLDAWLETAMEQWAGKLKELTTEINGVMDTWKRGTEWEDE</sequence>
<proteinExistence type="predicted"/>
<evidence type="ECO:0000313" key="2">
    <source>
        <dbReference type="EMBL" id="SQC92550.1"/>
    </source>
</evidence>
<name>A0A291DXE9_9ENTR</name>
<dbReference type="AlphaFoldDB" id="A0A291DXE9"/>
<dbReference type="RefSeq" id="WP_061279207.1">
    <property type="nucleotide sequence ID" value="NZ_CP023525.1"/>
</dbReference>
<dbReference type="EMBL" id="UAVU01000009">
    <property type="protein sequence ID" value="SQC92550.1"/>
    <property type="molecule type" value="Genomic_DNA"/>
</dbReference>
<evidence type="ECO:0000313" key="3">
    <source>
        <dbReference type="Proteomes" id="UP000217979"/>
    </source>
</evidence>
<dbReference type="Proteomes" id="UP000217979">
    <property type="component" value="Chromosome"/>
</dbReference>
<organism evidence="1 3">
    <name type="scientific">Cedecea neteri</name>
    <dbReference type="NCBI Taxonomy" id="158822"/>
    <lineage>
        <taxon>Bacteria</taxon>
        <taxon>Pseudomonadati</taxon>
        <taxon>Pseudomonadota</taxon>
        <taxon>Gammaproteobacteria</taxon>
        <taxon>Enterobacterales</taxon>
        <taxon>Enterobacteriaceae</taxon>
        <taxon>Cedecea</taxon>
    </lineage>
</organism>
<dbReference type="EMBL" id="CP023525">
    <property type="protein sequence ID" value="ATF92393.1"/>
    <property type="molecule type" value="Genomic_DNA"/>
</dbReference>
<reference evidence="2 4" key="2">
    <citation type="submission" date="2018-06" db="EMBL/GenBank/DDBJ databases">
        <authorList>
            <consortium name="Pathogen Informatics"/>
            <person name="Doyle S."/>
        </authorList>
    </citation>
    <scope>NUCLEOTIDE SEQUENCE [LARGE SCALE GENOMIC DNA]</scope>
    <source>
        <strain evidence="2 4">NCTC12120</strain>
    </source>
</reference>
<accession>A0A291DXE9</accession>
<reference evidence="1 3" key="1">
    <citation type="submission" date="2017-09" db="EMBL/GenBank/DDBJ databases">
        <title>FDA dAtabase for Regulatory Grade micrObial Sequences (FDA-ARGOS): Supporting development and validation of Infectious Disease Dx tests.</title>
        <authorList>
            <person name="Minogue T."/>
            <person name="Wolcott M."/>
            <person name="Wasieloski L."/>
            <person name="Aguilar W."/>
            <person name="Moore D."/>
            <person name="Tallon L."/>
            <person name="Sadzewicz L."/>
            <person name="Ott S."/>
            <person name="Zhao X."/>
            <person name="Nagaraj S."/>
            <person name="Vavikolanu K."/>
            <person name="Aluvathingal J."/>
            <person name="Nadendla S."/>
            <person name="Sichtig H."/>
        </authorList>
    </citation>
    <scope>NUCLEOTIDE SEQUENCE [LARGE SCALE GENOMIC DNA]</scope>
    <source>
        <strain evidence="1 3">FDAARGOS_392</strain>
    </source>
</reference>
<dbReference type="Proteomes" id="UP000251197">
    <property type="component" value="Unassembled WGS sequence"/>
</dbReference>
<protein>
    <submittedName>
        <fullName evidence="1">Uncharacterized protein</fullName>
    </submittedName>
</protein>